<feature type="domain" description="N-acetyltransferase" evidence="1">
    <location>
        <begin position="144"/>
        <end position="197"/>
    </location>
</feature>
<name>A0ABN8R020_9CNID</name>
<dbReference type="CDD" id="cd04301">
    <property type="entry name" value="NAT_SF"/>
    <property type="match status" value="1"/>
</dbReference>
<dbReference type="EMBL" id="CALNXK010000162">
    <property type="protein sequence ID" value="CAH3171193.1"/>
    <property type="molecule type" value="Genomic_DNA"/>
</dbReference>
<dbReference type="SUPFAM" id="SSF55729">
    <property type="entry name" value="Acyl-CoA N-acyltransferases (Nat)"/>
    <property type="match status" value="1"/>
</dbReference>
<comment type="caution">
    <text evidence="2">The sequence shown here is derived from an EMBL/GenBank/DDBJ whole genome shotgun (WGS) entry which is preliminary data.</text>
</comment>
<dbReference type="PANTHER" id="PTHR20905:SF32">
    <property type="entry name" value="ARYLALKYLAMINE N-ACETYLTRANSFERASE-LIKE 7, ISOFORM A"/>
    <property type="match status" value="1"/>
</dbReference>
<dbReference type="InterPro" id="IPR000182">
    <property type="entry name" value="GNAT_dom"/>
</dbReference>
<organism evidence="2 3">
    <name type="scientific">Porites lobata</name>
    <dbReference type="NCBI Taxonomy" id="104759"/>
    <lineage>
        <taxon>Eukaryota</taxon>
        <taxon>Metazoa</taxon>
        <taxon>Cnidaria</taxon>
        <taxon>Anthozoa</taxon>
        <taxon>Hexacorallia</taxon>
        <taxon>Scleractinia</taxon>
        <taxon>Fungiina</taxon>
        <taxon>Poritidae</taxon>
        <taxon>Porites</taxon>
    </lineage>
</organism>
<evidence type="ECO:0000313" key="3">
    <source>
        <dbReference type="Proteomes" id="UP001159405"/>
    </source>
</evidence>
<sequence length="232" mass="26180">MSAVMERLTLEKAIQALEGVKDEYEMDNGTLAIITPDQYDEACNIMANYFFPDNPLFKSFGVTWNELLNEVTLAILKMNLSVCMMTRDTKEIMGVRITGVKTKSDPPENFCPEEEPLKALLTLTTLQEKEVNVFERYEVDEVVDFLALAVKEKYRRMGVAGRLFAASVSMCRELGFKAIKGRGTSSYSHKLYDKQGFEPLSTLALDTYYHNGQRVSEGTGGHTTRKLFGLKI</sequence>
<dbReference type="InterPro" id="IPR016181">
    <property type="entry name" value="Acyl_CoA_acyltransferase"/>
</dbReference>
<dbReference type="Proteomes" id="UP001159405">
    <property type="component" value="Unassembled WGS sequence"/>
</dbReference>
<keyword evidence="3" id="KW-1185">Reference proteome</keyword>
<protein>
    <recommendedName>
        <fullName evidence="1">N-acetyltransferase domain-containing protein</fullName>
    </recommendedName>
</protein>
<accession>A0ABN8R020</accession>
<reference evidence="2 3" key="1">
    <citation type="submission" date="2022-05" db="EMBL/GenBank/DDBJ databases">
        <authorList>
            <consortium name="Genoscope - CEA"/>
            <person name="William W."/>
        </authorList>
    </citation>
    <scope>NUCLEOTIDE SEQUENCE [LARGE SCALE GENOMIC DNA]</scope>
</reference>
<evidence type="ECO:0000313" key="2">
    <source>
        <dbReference type="EMBL" id="CAH3171193.1"/>
    </source>
</evidence>
<dbReference type="PANTHER" id="PTHR20905">
    <property type="entry name" value="N-ACETYLTRANSFERASE-RELATED"/>
    <property type="match status" value="1"/>
</dbReference>
<proteinExistence type="predicted"/>
<dbReference type="Pfam" id="PF00583">
    <property type="entry name" value="Acetyltransf_1"/>
    <property type="match status" value="1"/>
</dbReference>
<gene>
    <name evidence="2" type="ORF">PLOB_00011712</name>
</gene>
<evidence type="ECO:0000259" key="1">
    <source>
        <dbReference type="Pfam" id="PF00583"/>
    </source>
</evidence>
<dbReference type="Gene3D" id="3.40.630.30">
    <property type="match status" value="1"/>
</dbReference>